<name>F4L2B2_HALH1</name>
<dbReference type="AlphaFoldDB" id="F4L2B2"/>
<keyword evidence="3" id="KW-1185">Reference proteome</keyword>
<gene>
    <name evidence="2" type="ordered locus">Halhy_5039</name>
</gene>
<dbReference type="PANTHER" id="PTHR33164">
    <property type="entry name" value="TRANSCRIPTIONAL REGULATOR, MARR FAMILY"/>
    <property type="match status" value="1"/>
</dbReference>
<organism evidence="2 3">
    <name type="scientific">Haliscomenobacter hydrossis (strain ATCC 27775 / DSM 1100 / LMG 10767 / O)</name>
    <dbReference type="NCBI Taxonomy" id="760192"/>
    <lineage>
        <taxon>Bacteria</taxon>
        <taxon>Pseudomonadati</taxon>
        <taxon>Bacteroidota</taxon>
        <taxon>Saprospiria</taxon>
        <taxon>Saprospirales</taxon>
        <taxon>Haliscomenobacteraceae</taxon>
        <taxon>Haliscomenobacter</taxon>
    </lineage>
</organism>
<dbReference type="InterPro" id="IPR039422">
    <property type="entry name" value="MarR/SlyA-like"/>
</dbReference>
<dbReference type="HOGENOM" id="CLU_089893_2_0_10"/>
<reference key="2">
    <citation type="submission" date="2011-04" db="EMBL/GenBank/DDBJ databases">
        <title>Complete sequence of chromosome of Haliscomenobacter hydrossis DSM 1100.</title>
        <authorList>
            <consortium name="US DOE Joint Genome Institute (JGI-PGF)"/>
            <person name="Lucas S."/>
            <person name="Han J."/>
            <person name="Lapidus A."/>
            <person name="Bruce D."/>
            <person name="Goodwin L."/>
            <person name="Pitluck S."/>
            <person name="Peters L."/>
            <person name="Kyrpides N."/>
            <person name="Mavromatis K."/>
            <person name="Ivanova N."/>
            <person name="Ovchinnikova G."/>
            <person name="Pagani I."/>
            <person name="Daligault H."/>
            <person name="Detter J.C."/>
            <person name="Han C."/>
            <person name="Land M."/>
            <person name="Hauser L."/>
            <person name="Markowitz V."/>
            <person name="Cheng J.-F."/>
            <person name="Hugenholtz P."/>
            <person name="Woyke T."/>
            <person name="Wu D."/>
            <person name="Verbarg S."/>
            <person name="Frueling A."/>
            <person name="Brambilla E."/>
            <person name="Klenk H.-P."/>
            <person name="Eisen J.A."/>
        </authorList>
    </citation>
    <scope>NUCLEOTIDE SEQUENCE</scope>
    <source>
        <strain>DSM 1100</strain>
    </source>
</reference>
<dbReference type="PANTHER" id="PTHR33164:SF57">
    <property type="entry name" value="MARR-FAMILY TRANSCRIPTIONAL REGULATOR"/>
    <property type="match status" value="1"/>
</dbReference>
<dbReference type="SUPFAM" id="SSF46785">
    <property type="entry name" value="Winged helix' DNA-binding domain"/>
    <property type="match status" value="1"/>
</dbReference>
<reference evidence="2 3" key="1">
    <citation type="journal article" date="2011" name="Stand. Genomic Sci.">
        <title>Complete genome sequence of Haliscomenobacter hydrossis type strain (O).</title>
        <authorList>
            <consortium name="US DOE Joint Genome Institute (JGI-PGF)"/>
            <person name="Daligault H."/>
            <person name="Lapidus A."/>
            <person name="Zeytun A."/>
            <person name="Nolan M."/>
            <person name="Lucas S."/>
            <person name="Del Rio T.G."/>
            <person name="Tice H."/>
            <person name="Cheng J.F."/>
            <person name="Tapia R."/>
            <person name="Han C."/>
            <person name="Goodwin L."/>
            <person name="Pitluck S."/>
            <person name="Liolios K."/>
            <person name="Pagani I."/>
            <person name="Ivanova N."/>
            <person name="Huntemann M."/>
            <person name="Mavromatis K."/>
            <person name="Mikhailova N."/>
            <person name="Pati A."/>
            <person name="Chen A."/>
            <person name="Palaniappan K."/>
            <person name="Land M."/>
            <person name="Hauser L."/>
            <person name="Brambilla E.M."/>
            <person name="Rohde M."/>
            <person name="Verbarg S."/>
            <person name="Goker M."/>
            <person name="Bristow J."/>
            <person name="Eisen J.A."/>
            <person name="Markowitz V."/>
            <person name="Hugenholtz P."/>
            <person name="Kyrpides N.C."/>
            <person name="Klenk H.P."/>
            <person name="Woyke T."/>
        </authorList>
    </citation>
    <scope>NUCLEOTIDE SEQUENCE [LARGE SCALE GENOMIC DNA]</scope>
    <source>
        <strain evidence="3">ATCC 27775 / DSM 1100 / LMG 10767 / O</strain>
    </source>
</reference>
<feature type="domain" description="HTH marR-type" evidence="1">
    <location>
        <begin position="16"/>
        <end position="149"/>
    </location>
</feature>
<dbReference type="STRING" id="760192.Halhy_5039"/>
<dbReference type="OrthoDB" id="9786071at2"/>
<dbReference type="eggNOG" id="COG1846">
    <property type="taxonomic scope" value="Bacteria"/>
</dbReference>
<dbReference type="RefSeq" id="WP_013767400.1">
    <property type="nucleotide sequence ID" value="NC_015510.1"/>
</dbReference>
<proteinExistence type="predicted"/>
<dbReference type="EMBL" id="CP002691">
    <property type="protein sequence ID" value="AEE52865.1"/>
    <property type="molecule type" value="Genomic_DNA"/>
</dbReference>
<dbReference type="GO" id="GO:0003700">
    <property type="term" value="F:DNA-binding transcription factor activity"/>
    <property type="evidence" value="ECO:0007669"/>
    <property type="project" value="InterPro"/>
</dbReference>
<dbReference type="SMART" id="SM00347">
    <property type="entry name" value="HTH_MARR"/>
    <property type="match status" value="1"/>
</dbReference>
<dbReference type="GO" id="GO:0006950">
    <property type="term" value="P:response to stress"/>
    <property type="evidence" value="ECO:0007669"/>
    <property type="project" value="TreeGrafter"/>
</dbReference>
<accession>F4L2B2</accession>
<evidence type="ECO:0000313" key="2">
    <source>
        <dbReference type="EMBL" id="AEE52865.1"/>
    </source>
</evidence>
<dbReference type="Gene3D" id="1.10.10.10">
    <property type="entry name" value="Winged helix-like DNA-binding domain superfamily/Winged helix DNA-binding domain"/>
    <property type="match status" value="1"/>
</dbReference>
<dbReference type="KEGG" id="hhy:Halhy_5039"/>
<dbReference type="Proteomes" id="UP000008461">
    <property type="component" value="Chromosome"/>
</dbReference>
<dbReference type="Pfam" id="PF12802">
    <property type="entry name" value="MarR_2"/>
    <property type="match status" value="1"/>
</dbReference>
<evidence type="ECO:0000259" key="1">
    <source>
        <dbReference type="PROSITE" id="PS50995"/>
    </source>
</evidence>
<dbReference type="InterPro" id="IPR036388">
    <property type="entry name" value="WH-like_DNA-bd_sf"/>
</dbReference>
<dbReference type="InterPro" id="IPR036390">
    <property type="entry name" value="WH_DNA-bd_sf"/>
</dbReference>
<protein>
    <submittedName>
        <fullName evidence="2">Regulatory protein MarR</fullName>
    </submittedName>
</protein>
<sequence length="206" mass="23417">MTHSVFDLNDQHHSLEAKITLNFGQIALALRTMLWQQCFSINLSPIQGQILIFCLNHPPQRCRIGYLAKEFSLTKPTISDAVKTLERKQLLSKKNDPDDQRSFDLILTPKGVETAQKVLSFANPLYDLVAELPEGKKHQLNLVLSQLTIHLKESGILSSQRSCVSCQHHHKKSSKKIYHCNFYGIKMAAPEIRLNCADYLPLPNQE</sequence>
<dbReference type="InterPro" id="IPR000835">
    <property type="entry name" value="HTH_MarR-typ"/>
</dbReference>
<evidence type="ECO:0000313" key="3">
    <source>
        <dbReference type="Proteomes" id="UP000008461"/>
    </source>
</evidence>
<dbReference type="PROSITE" id="PS50995">
    <property type="entry name" value="HTH_MARR_2"/>
    <property type="match status" value="1"/>
</dbReference>